<evidence type="ECO:0000313" key="4">
    <source>
        <dbReference type="EMBL" id="MDN4577091.1"/>
    </source>
</evidence>
<organism evidence="3 6">
    <name type="scientific">Pandoraea cepalis</name>
    <dbReference type="NCBI Taxonomy" id="2508294"/>
    <lineage>
        <taxon>Bacteria</taxon>
        <taxon>Pseudomonadati</taxon>
        <taxon>Pseudomonadota</taxon>
        <taxon>Betaproteobacteria</taxon>
        <taxon>Burkholderiales</taxon>
        <taxon>Burkholderiaceae</taxon>
        <taxon>Pandoraea</taxon>
    </lineage>
</organism>
<sequence length="212" mass="22234">MDAELNRLIANLIDTGVVIDVQYKPLRVRVDINGRETDWLTCLQPACGAVRIWAPLSKGEQVTVLSPSGELGNGLVLRGIPSDAFDSPSEDPNEFMIAFPDGARIVYNHATGTLDATGLTDANVQGSGKATVDLPDAEFTGNVLVKGTLTVDKLLTYNGGMSGQGGEDGKTVIRGAITHQDGDLSSNGVVLHNHDHGNVENGGGRTDGPQTS</sequence>
<dbReference type="Proteomes" id="UP001172791">
    <property type="component" value="Unassembled WGS sequence"/>
</dbReference>
<proteinExistence type="predicted"/>
<dbReference type="InterPro" id="IPR013046">
    <property type="entry name" value="GpV/Gp45"/>
</dbReference>
<dbReference type="InterPro" id="IPR006531">
    <property type="entry name" value="Gp5/Vgr_OB"/>
</dbReference>
<feature type="region of interest" description="Disordered" evidence="1">
    <location>
        <begin position="193"/>
        <end position="212"/>
    </location>
</feature>
<evidence type="ECO:0000259" key="2">
    <source>
        <dbReference type="Pfam" id="PF04717"/>
    </source>
</evidence>
<dbReference type="Gene3D" id="2.40.50.230">
    <property type="entry name" value="Gp5 N-terminal domain"/>
    <property type="match status" value="1"/>
</dbReference>
<dbReference type="NCBIfam" id="TIGR01644">
    <property type="entry name" value="phage_P2_V"/>
    <property type="match status" value="1"/>
</dbReference>
<dbReference type="Gene3D" id="6.20.150.10">
    <property type="match status" value="1"/>
</dbReference>
<dbReference type="Pfam" id="PF18946">
    <property type="entry name" value="Apex"/>
    <property type="match status" value="1"/>
</dbReference>
<reference evidence="3" key="1">
    <citation type="submission" date="2018-04" db="EMBL/GenBank/DDBJ databases">
        <authorList>
            <person name="Jy Z."/>
        </authorList>
    </citation>
    <scope>NUCLEOTIDE SEQUENCE</scope>
    <source>
        <strain evidence="4">AS13</strain>
        <strain evidence="3">LA18</strain>
    </source>
</reference>
<dbReference type="RefSeq" id="WP_301233831.1">
    <property type="nucleotide sequence ID" value="NZ_QAIC01000029.1"/>
</dbReference>
<dbReference type="Proteomes" id="UP001172788">
    <property type="component" value="Unassembled WGS sequence"/>
</dbReference>
<dbReference type="EMBL" id="QAIC01000029">
    <property type="protein sequence ID" value="MDN4572676.1"/>
    <property type="molecule type" value="Genomic_DNA"/>
</dbReference>
<evidence type="ECO:0000256" key="1">
    <source>
        <dbReference type="SAM" id="MobiDB-lite"/>
    </source>
</evidence>
<comment type="caution">
    <text evidence="3">The sequence shown here is derived from an EMBL/GenBank/DDBJ whole genome shotgun (WGS) entry which is preliminary data.</text>
</comment>
<gene>
    <name evidence="3" type="ORF">DBA34_05300</name>
    <name evidence="4" type="ORF">DBB29_03015</name>
</gene>
<dbReference type="EMBL" id="QAID01000029">
    <property type="protein sequence ID" value="MDN4577091.1"/>
    <property type="molecule type" value="Genomic_DNA"/>
</dbReference>
<keyword evidence="5" id="KW-1185">Reference proteome</keyword>
<evidence type="ECO:0000313" key="6">
    <source>
        <dbReference type="Proteomes" id="UP001172791"/>
    </source>
</evidence>
<accession>A0AAW7MJ30</accession>
<evidence type="ECO:0000313" key="3">
    <source>
        <dbReference type="EMBL" id="MDN4572676.1"/>
    </source>
</evidence>
<dbReference type="Pfam" id="PF04717">
    <property type="entry name" value="Phage_base_V"/>
    <property type="match status" value="1"/>
</dbReference>
<feature type="domain" description="Gp5/Type VI secretion system Vgr protein OB-fold" evidence="2">
    <location>
        <begin position="15"/>
        <end position="79"/>
    </location>
</feature>
<evidence type="ECO:0000313" key="5">
    <source>
        <dbReference type="Proteomes" id="UP001172788"/>
    </source>
</evidence>
<protein>
    <submittedName>
        <fullName evidence="3">Phage baseplate assembly protein V</fullName>
    </submittedName>
</protein>
<dbReference type="InterPro" id="IPR037026">
    <property type="entry name" value="Vgr_OB-fold_dom_sf"/>
</dbReference>
<name>A0AAW7MJ30_9BURK</name>
<dbReference type="AlphaFoldDB" id="A0AAW7MJ30"/>
<dbReference type="InterPro" id="IPR044033">
    <property type="entry name" value="GpV-like_apex"/>
</dbReference>